<keyword evidence="1" id="KW-0472">Membrane</keyword>
<dbReference type="AlphaFoldDB" id="A0AAE0YIG6"/>
<accession>A0AAE0YIG6</accession>
<keyword evidence="1" id="KW-1133">Transmembrane helix</keyword>
<evidence type="ECO:0000256" key="1">
    <source>
        <dbReference type="SAM" id="Phobius"/>
    </source>
</evidence>
<comment type="caution">
    <text evidence="2">The sequence shown here is derived from an EMBL/GenBank/DDBJ whole genome shotgun (WGS) entry which is preliminary data.</text>
</comment>
<protein>
    <submittedName>
        <fullName evidence="2">Uncharacterized protein</fullName>
    </submittedName>
</protein>
<feature type="transmembrane region" description="Helical" evidence="1">
    <location>
        <begin position="27"/>
        <end position="50"/>
    </location>
</feature>
<name>A0AAE0YIG6_9GAST</name>
<evidence type="ECO:0000313" key="2">
    <source>
        <dbReference type="EMBL" id="KAK3746809.1"/>
    </source>
</evidence>
<proteinExistence type="predicted"/>
<keyword evidence="3" id="KW-1185">Reference proteome</keyword>
<dbReference type="Proteomes" id="UP001283361">
    <property type="component" value="Unassembled WGS sequence"/>
</dbReference>
<sequence>MHSSTFFTPHLVSDSIRQVNKDTHDGLMAPGAVVIVVVVVVMVVDVDLLLSVSASPVLAECHAQTCSSV</sequence>
<gene>
    <name evidence="2" type="ORF">RRG08_031337</name>
</gene>
<reference evidence="2" key="1">
    <citation type="journal article" date="2023" name="G3 (Bethesda)">
        <title>A reference genome for the long-term kleptoplast-retaining sea slug Elysia crispata morphotype clarki.</title>
        <authorList>
            <person name="Eastman K.E."/>
            <person name="Pendleton A.L."/>
            <person name="Shaikh M.A."/>
            <person name="Suttiyut T."/>
            <person name="Ogas R."/>
            <person name="Tomko P."/>
            <person name="Gavelis G."/>
            <person name="Widhalm J.R."/>
            <person name="Wisecaver J.H."/>
        </authorList>
    </citation>
    <scope>NUCLEOTIDE SEQUENCE</scope>
    <source>
        <strain evidence="2">ECLA1</strain>
    </source>
</reference>
<evidence type="ECO:0000313" key="3">
    <source>
        <dbReference type="Proteomes" id="UP001283361"/>
    </source>
</evidence>
<dbReference type="EMBL" id="JAWDGP010006115">
    <property type="protein sequence ID" value="KAK3746809.1"/>
    <property type="molecule type" value="Genomic_DNA"/>
</dbReference>
<organism evidence="2 3">
    <name type="scientific">Elysia crispata</name>
    <name type="common">lettuce slug</name>
    <dbReference type="NCBI Taxonomy" id="231223"/>
    <lineage>
        <taxon>Eukaryota</taxon>
        <taxon>Metazoa</taxon>
        <taxon>Spiralia</taxon>
        <taxon>Lophotrochozoa</taxon>
        <taxon>Mollusca</taxon>
        <taxon>Gastropoda</taxon>
        <taxon>Heterobranchia</taxon>
        <taxon>Euthyneura</taxon>
        <taxon>Panpulmonata</taxon>
        <taxon>Sacoglossa</taxon>
        <taxon>Placobranchoidea</taxon>
        <taxon>Plakobranchidae</taxon>
        <taxon>Elysia</taxon>
    </lineage>
</organism>
<keyword evidence="1" id="KW-0812">Transmembrane</keyword>